<dbReference type="Proteomes" id="UP000015105">
    <property type="component" value="Chromosome 2D"/>
</dbReference>
<name>A0A453CML6_AEGTS</name>
<reference evidence="2" key="2">
    <citation type="journal article" date="2017" name="Nat. Plants">
        <title>The Aegilops tauschii genome reveals multiple impacts of transposons.</title>
        <authorList>
            <person name="Zhao G."/>
            <person name="Zou C."/>
            <person name="Li K."/>
            <person name="Wang K."/>
            <person name="Li T."/>
            <person name="Gao L."/>
            <person name="Zhang X."/>
            <person name="Wang H."/>
            <person name="Yang Z."/>
            <person name="Liu X."/>
            <person name="Jiang W."/>
            <person name="Mao L."/>
            <person name="Kong X."/>
            <person name="Jiao Y."/>
            <person name="Jia J."/>
        </authorList>
    </citation>
    <scope>NUCLEOTIDE SEQUENCE [LARGE SCALE GENOMIC DNA]</scope>
    <source>
        <strain evidence="2">cv. AL8/78</strain>
    </source>
</reference>
<accession>A0A453CML6</accession>
<evidence type="ECO:0000313" key="2">
    <source>
        <dbReference type="Proteomes" id="UP000015105"/>
    </source>
</evidence>
<dbReference type="AlphaFoldDB" id="A0A453CML6"/>
<organism evidence="1 2">
    <name type="scientific">Aegilops tauschii subsp. strangulata</name>
    <name type="common">Goatgrass</name>
    <dbReference type="NCBI Taxonomy" id="200361"/>
    <lineage>
        <taxon>Eukaryota</taxon>
        <taxon>Viridiplantae</taxon>
        <taxon>Streptophyta</taxon>
        <taxon>Embryophyta</taxon>
        <taxon>Tracheophyta</taxon>
        <taxon>Spermatophyta</taxon>
        <taxon>Magnoliopsida</taxon>
        <taxon>Liliopsida</taxon>
        <taxon>Poales</taxon>
        <taxon>Poaceae</taxon>
        <taxon>BOP clade</taxon>
        <taxon>Pooideae</taxon>
        <taxon>Triticodae</taxon>
        <taxon>Triticeae</taxon>
        <taxon>Triticinae</taxon>
        <taxon>Aegilops</taxon>
    </lineage>
</organism>
<dbReference type="Gramene" id="AET2Gv20897700.29">
    <property type="protein sequence ID" value="AET2Gv20897700.29"/>
    <property type="gene ID" value="AET2Gv20897700"/>
</dbReference>
<dbReference type="CDD" id="cd15873">
    <property type="entry name" value="R-SNARE_STXBP5_6"/>
    <property type="match status" value="1"/>
</dbReference>
<reference evidence="2" key="1">
    <citation type="journal article" date="2014" name="Science">
        <title>Ancient hybridizations among the ancestral genomes of bread wheat.</title>
        <authorList>
            <consortium name="International Wheat Genome Sequencing Consortium,"/>
            <person name="Marcussen T."/>
            <person name="Sandve S.R."/>
            <person name="Heier L."/>
            <person name="Spannagl M."/>
            <person name="Pfeifer M."/>
            <person name="Jakobsen K.S."/>
            <person name="Wulff B.B."/>
            <person name="Steuernagel B."/>
            <person name="Mayer K.F."/>
            <person name="Olsen O.A."/>
        </authorList>
    </citation>
    <scope>NUCLEOTIDE SEQUENCE [LARGE SCALE GENOMIC DNA]</scope>
    <source>
        <strain evidence="2">cv. AL8/78</strain>
    </source>
</reference>
<dbReference type="Gene3D" id="1.20.5.110">
    <property type="match status" value="1"/>
</dbReference>
<sequence length="48" mass="5294">MIGNKLQENIKKLEGINLRSADMAHGAQSFSSMAKELLRTTKNEKSSS</sequence>
<dbReference type="EnsemblPlants" id="AET2Gv20897700.29">
    <property type="protein sequence ID" value="AET2Gv20897700.29"/>
    <property type="gene ID" value="AET2Gv20897700"/>
</dbReference>
<evidence type="ECO:0008006" key="3">
    <source>
        <dbReference type="Google" id="ProtNLM"/>
    </source>
</evidence>
<reference evidence="1" key="5">
    <citation type="journal article" date="2021" name="G3 (Bethesda)">
        <title>Aegilops tauschii genome assembly Aet v5.0 features greater sequence contiguity and improved annotation.</title>
        <authorList>
            <person name="Wang L."/>
            <person name="Zhu T."/>
            <person name="Rodriguez J.C."/>
            <person name="Deal K.R."/>
            <person name="Dubcovsky J."/>
            <person name="McGuire P.E."/>
            <person name="Lux T."/>
            <person name="Spannagl M."/>
            <person name="Mayer K.F.X."/>
            <person name="Baldrich P."/>
            <person name="Meyers B.C."/>
            <person name="Huo N."/>
            <person name="Gu Y.Q."/>
            <person name="Zhou H."/>
            <person name="Devos K.M."/>
            <person name="Bennetzen J.L."/>
            <person name="Unver T."/>
            <person name="Budak H."/>
            <person name="Gulick P.J."/>
            <person name="Galiba G."/>
            <person name="Kalapos B."/>
            <person name="Nelson D.R."/>
            <person name="Li P."/>
            <person name="You F.M."/>
            <person name="Luo M.C."/>
            <person name="Dvorak J."/>
        </authorList>
    </citation>
    <scope>NUCLEOTIDE SEQUENCE [LARGE SCALE GENOMIC DNA]</scope>
    <source>
        <strain evidence="1">cv. AL8/78</strain>
    </source>
</reference>
<protein>
    <recommendedName>
        <fullName evidence="3">V-SNARE coiled-coil homology domain-containing protein</fullName>
    </recommendedName>
</protein>
<keyword evidence="2" id="KW-1185">Reference proteome</keyword>
<reference evidence="1" key="4">
    <citation type="submission" date="2019-03" db="UniProtKB">
        <authorList>
            <consortium name="EnsemblPlants"/>
        </authorList>
    </citation>
    <scope>IDENTIFICATION</scope>
</reference>
<proteinExistence type="predicted"/>
<evidence type="ECO:0000313" key="1">
    <source>
        <dbReference type="EnsemblPlants" id="AET2Gv20897700.29"/>
    </source>
</evidence>
<reference evidence="1" key="3">
    <citation type="journal article" date="2017" name="Nature">
        <title>Genome sequence of the progenitor of the wheat D genome Aegilops tauschii.</title>
        <authorList>
            <person name="Luo M.C."/>
            <person name="Gu Y.Q."/>
            <person name="Puiu D."/>
            <person name="Wang H."/>
            <person name="Twardziok S.O."/>
            <person name="Deal K.R."/>
            <person name="Huo N."/>
            <person name="Zhu T."/>
            <person name="Wang L."/>
            <person name="Wang Y."/>
            <person name="McGuire P.E."/>
            <person name="Liu S."/>
            <person name="Long H."/>
            <person name="Ramasamy R.K."/>
            <person name="Rodriguez J.C."/>
            <person name="Van S.L."/>
            <person name="Yuan L."/>
            <person name="Wang Z."/>
            <person name="Xia Z."/>
            <person name="Xiao L."/>
            <person name="Anderson O.D."/>
            <person name="Ouyang S."/>
            <person name="Liang Y."/>
            <person name="Zimin A.V."/>
            <person name="Pertea G."/>
            <person name="Qi P."/>
            <person name="Bennetzen J.L."/>
            <person name="Dai X."/>
            <person name="Dawson M.W."/>
            <person name="Muller H.G."/>
            <person name="Kugler K."/>
            <person name="Rivarola-Duarte L."/>
            <person name="Spannagl M."/>
            <person name="Mayer K.F.X."/>
            <person name="Lu F.H."/>
            <person name="Bevan M.W."/>
            <person name="Leroy P."/>
            <person name="Li P."/>
            <person name="You F.M."/>
            <person name="Sun Q."/>
            <person name="Liu Z."/>
            <person name="Lyons E."/>
            <person name="Wicker T."/>
            <person name="Salzberg S.L."/>
            <person name="Devos K.M."/>
            <person name="Dvorak J."/>
        </authorList>
    </citation>
    <scope>NUCLEOTIDE SEQUENCE [LARGE SCALE GENOMIC DNA]</scope>
    <source>
        <strain evidence="1">cv. AL8/78</strain>
    </source>
</reference>